<evidence type="ECO:0000256" key="2">
    <source>
        <dbReference type="ARBA" id="ARBA00022553"/>
    </source>
</evidence>
<dbReference type="InterPro" id="IPR008936">
    <property type="entry name" value="Rho_GTPase_activation_prot"/>
</dbReference>
<dbReference type="InterPro" id="IPR016024">
    <property type="entry name" value="ARM-type_fold"/>
</dbReference>
<dbReference type="Pfam" id="PF00616">
    <property type="entry name" value="RasGAP"/>
    <property type="match status" value="1"/>
</dbReference>
<dbReference type="SUPFAM" id="SSF48371">
    <property type="entry name" value="ARM repeat"/>
    <property type="match status" value="1"/>
</dbReference>
<dbReference type="Proteomes" id="UP000325313">
    <property type="component" value="Unassembled WGS sequence"/>
</dbReference>
<dbReference type="Gene3D" id="2.30.29.30">
    <property type="entry name" value="Pleckstrin-homology domain (PH domain)/Phosphotyrosine-binding domain (PTB)"/>
    <property type="match status" value="1"/>
</dbReference>
<accession>A0A5B0Q8K4</accession>
<evidence type="ECO:0000256" key="1">
    <source>
        <dbReference type="ARBA" id="ARBA00022468"/>
    </source>
</evidence>
<dbReference type="PROSITE" id="PS00509">
    <property type="entry name" value="RAS_GTPASE_ACTIV_1"/>
    <property type="match status" value="1"/>
</dbReference>
<dbReference type="InterPro" id="IPR023152">
    <property type="entry name" value="RasGAP_CS"/>
</dbReference>
<dbReference type="Gene3D" id="1.10.506.10">
    <property type="entry name" value="GTPase Activation - p120gap, domain 1"/>
    <property type="match status" value="2"/>
</dbReference>
<dbReference type="SUPFAM" id="SSF48350">
    <property type="entry name" value="GTPase activation domain, GAP"/>
    <property type="match status" value="1"/>
</dbReference>
<evidence type="ECO:0000256" key="3">
    <source>
        <dbReference type="SAM" id="MobiDB-lite"/>
    </source>
</evidence>
<evidence type="ECO:0000313" key="6">
    <source>
        <dbReference type="Proteomes" id="UP000325313"/>
    </source>
</evidence>
<keyword evidence="2" id="KW-0597">Phosphoprotein</keyword>
<dbReference type="InterPro" id="IPR011993">
    <property type="entry name" value="PH-like_dom_sf"/>
</dbReference>
<dbReference type="EMBL" id="VDEP01000304">
    <property type="protein sequence ID" value="KAA1109487.1"/>
    <property type="molecule type" value="Genomic_DNA"/>
</dbReference>
<dbReference type="GO" id="GO:0005096">
    <property type="term" value="F:GTPase activator activity"/>
    <property type="evidence" value="ECO:0007669"/>
    <property type="project" value="UniProtKB-KW"/>
</dbReference>
<dbReference type="InterPro" id="IPR001936">
    <property type="entry name" value="RasGAP_dom"/>
</dbReference>
<sequence length="1632" mass="181826">MVDLLVADDLRMREGVKDALGTELNTALFPILLKHLKSIVAHFFENDRAKPQSPFSHFIEQAISMLRLFFERITEPLSELTSERVCSLLIDFTRYTNRLGNLGSEFQAIATRIKYKMAQLCELIVAHKDRIPLITNPVVKNQMIDYFLAWATNVNMAVAVRSRKSKMAAGGSLAGNGPTPELAAALQRELSSITREIVELSGFREQTMNCLVKLMAANMNPAFRYFVNMFHHPDTRIKQANIQILWEVIKEGGHLLPELVKPVRTSGLDKIVDMITRPDLTLALAISKICGSADFEEMTEVILNIFDYRKGVIKFLKASIEREVAITDHESTVFRGNSFTTRLLTIFARAQGYDYLRNTLSNLLVGLSNKPSEFSVDFDPHRASADDDEASRNLEQVTEAFLNVIAVSWKKLPSAIREICHHIATTVQEKYPESVFTSIGGFIFLRFINPAIVSPEVIDLDLPNDTREIRRSLVMITKVLQALSNNIRFSAREPALKPLNPFMAKNVYPMTRFLKDISSIDEHGMMEEGTELNDELAPVPLDAADRYVLHRFLYENMDKLGAELKSGRANEFKHWHDGTERLTPTLGQEIWAEVHQTLLEIGPPGAADPDLPMAQFDGPEYHAFLAKFELSKAPDPRIWQSLFFEAPRSRPRSKSAVGLTLSELLARWTSSRSVCLTTNKSFLQALIPVVLHIGSKTLLIRSSKRLELLSDAKCTLNDVIRLKDIEEMQRLPPSNVHMDPGFIIKQYGSNVTMKFVSVNTDRIIETLANTQADLLSTPQNFDFRPRSLTPGTIYGSLLNGAIFNLCSSDSLIRMAALSFLQGLTRALRIDKIEDVIPFQGGYIPRLGLAFISDISDRLARSVPSATFSFLDEFFITLPTASASEVAVYAHAVKSWLQNLSNCLVCPREEYEHARNRAKNILRRLIELTLCQQDLQGLLHGRIWPSLARQESLLPLIIEELAMSAITHGSNSARFTEVCEIAVSGNCINLQGKLLHRLRRAIGRTTAQPVAMIADSPEWPEITALVRMEMSISFSAHIQAQLYLPDILHIVTMLVGTGLASQRSAIYSIVINTLTCLCSLQGPNHESSALYAVIKRLGQPAVQALFGLYPNDLALRYTEDDFSFREPISSIALESIVQLLIEAVKVASPAIDTINRWRSRWASLVTSTCFQANPALQPRAFVVLGYLLTEEVDDDLLFQVLSALKPALGLPSGIDRALATSIISCGAKVLSGVAPNSPYRSASFWTGLTLLQLEDPAIYAAALKLTRSAVHDFCQSEILGNQRLSQFLLDSRDDGTIEVMGQIEEVCGLRFDNGEAGYAPDGAIYFGFALASSMIKGLRHAQIAQDAEEFLELLLIHATNRMNDGSHHQQHHHHHHHGGSRMSPEALPYFVVLLPIAVRTGKLLQLFELAQVDRNSLDAAELALSYGFIINQLRMSDHETALLVVAIFTSMISSADDETELVFLYNILAELVHRDVVPHIMVLVQTELAPRIQEIMRTSENTQLLNACQTVMFPRHHPRVKGSQFLARLTDGIESQDFISILNQLGFSGLLLHKHFVDEAGDEPHHAHHQHQHESSASSGLNHNPLGLGINHPALAADLNHLAQLAPSPALSREFDTKIARLCVCLIIEALAV</sequence>
<dbReference type="PANTHER" id="PTHR10194">
    <property type="entry name" value="RAS GTPASE-ACTIVATING PROTEINS"/>
    <property type="match status" value="1"/>
</dbReference>
<feature type="region of interest" description="Disordered" evidence="3">
    <location>
        <begin position="1561"/>
        <end position="1582"/>
    </location>
</feature>
<feature type="domain" description="Ras-GAP" evidence="4">
    <location>
        <begin position="294"/>
        <end position="485"/>
    </location>
</feature>
<dbReference type="InterPro" id="IPR039360">
    <property type="entry name" value="Ras_GTPase"/>
</dbReference>
<keyword evidence="1" id="KW-0343">GTPase activation</keyword>
<proteinExistence type="predicted"/>
<evidence type="ECO:0000313" key="5">
    <source>
        <dbReference type="EMBL" id="KAA1109487.1"/>
    </source>
</evidence>
<gene>
    <name evidence="5" type="primary">IRA2_2</name>
    <name evidence="5" type="ORF">PGTUg99_009889</name>
</gene>
<name>A0A5B0Q8K4_PUCGR</name>
<reference evidence="5 6" key="1">
    <citation type="submission" date="2019-05" db="EMBL/GenBank/DDBJ databases">
        <title>Emergence of the Ug99 lineage of the wheat stem rust pathogen through somatic hybridization.</title>
        <authorList>
            <person name="Li F."/>
            <person name="Upadhyaya N.M."/>
            <person name="Sperschneider J."/>
            <person name="Matny O."/>
            <person name="Nguyen-Phuc H."/>
            <person name="Mago R."/>
            <person name="Raley C."/>
            <person name="Miller M.E."/>
            <person name="Silverstein K.A.T."/>
            <person name="Henningsen E."/>
            <person name="Hirsch C.D."/>
            <person name="Visser B."/>
            <person name="Pretorius Z.A."/>
            <person name="Steffenson B.J."/>
            <person name="Schwessinger B."/>
            <person name="Dodds P.N."/>
            <person name="Figueroa M."/>
        </authorList>
    </citation>
    <scope>NUCLEOTIDE SEQUENCE [LARGE SCALE GENOMIC DNA]</scope>
    <source>
        <strain evidence="5 6">Ug99</strain>
    </source>
</reference>
<comment type="caution">
    <text evidence="5">The sequence shown here is derived from an EMBL/GenBank/DDBJ whole genome shotgun (WGS) entry which is preliminary data.</text>
</comment>
<dbReference type="PROSITE" id="PS50018">
    <property type="entry name" value="RAS_GTPASE_ACTIV_2"/>
    <property type="match status" value="1"/>
</dbReference>
<dbReference type="SMART" id="SM00323">
    <property type="entry name" value="RasGAP"/>
    <property type="match status" value="1"/>
</dbReference>
<organism evidence="5 6">
    <name type="scientific">Puccinia graminis f. sp. tritici</name>
    <dbReference type="NCBI Taxonomy" id="56615"/>
    <lineage>
        <taxon>Eukaryota</taxon>
        <taxon>Fungi</taxon>
        <taxon>Dikarya</taxon>
        <taxon>Basidiomycota</taxon>
        <taxon>Pucciniomycotina</taxon>
        <taxon>Pucciniomycetes</taxon>
        <taxon>Pucciniales</taxon>
        <taxon>Pucciniaceae</taxon>
        <taxon>Puccinia</taxon>
    </lineage>
</organism>
<protein>
    <submittedName>
        <fullName evidence="5">Ras GTPase activating protein ira2</fullName>
    </submittedName>
</protein>
<evidence type="ECO:0000259" key="4">
    <source>
        <dbReference type="PROSITE" id="PS50018"/>
    </source>
</evidence>
<dbReference type="PANTHER" id="PTHR10194:SF142">
    <property type="entry name" value="NEUROFIBROMIN"/>
    <property type="match status" value="1"/>
</dbReference>